<reference evidence="1" key="1">
    <citation type="submission" date="2014-11" db="EMBL/GenBank/DDBJ databases">
        <authorList>
            <person name="Amaro Gonzalez C."/>
        </authorList>
    </citation>
    <scope>NUCLEOTIDE SEQUENCE</scope>
</reference>
<name>A0A0E9VP18_ANGAN</name>
<dbReference type="EMBL" id="GBXM01028703">
    <property type="protein sequence ID" value="JAH79874.1"/>
    <property type="molecule type" value="Transcribed_RNA"/>
</dbReference>
<dbReference type="AlphaFoldDB" id="A0A0E9VP18"/>
<protein>
    <submittedName>
        <fullName evidence="1">Uncharacterized protein</fullName>
    </submittedName>
</protein>
<organism evidence="1">
    <name type="scientific">Anguilla anguilla</name>
    <name type="common">European freshwater eel</name>
    <name type="synonym">Muraena anguilla</name>
    <dbReference type="NCBI Taxonomy" id="7936"/>
    <lineage>
        <taxon>Eukaryota</taxon>
        <taxon>Metazoa</taxon>
        <taxon>Chordata</taxon>
        <taxon>Craniata</taxon>
        <taxon>Vertebrata</taxon>
        <taxon>Euteleostomi</taxon>
        <taxon>Actinopterygii</taxon>
        <taxon>Neopterygii</taxon>
        <taxon>Teleostei</taxon>
        <taxon>Anguilliformes</taxon>
        <taxon>Anguillidae</taxon>
        <taxon>Anguilla</taxon>
    </lineage>
</organism>
<reference evidence="1" key="2">
    <citation type="journal article" date="2015" name="Fish Shellfish Immunol.">
        <title>Early steps in the European eel (Anguilla anguilla)-Vibrio vulnificus interaction in the gills: Role of the RtxA13 toxin.</title>
        <authorList>
            <person name="Callol A."/>
            <person name="Pajuelo D."/>
            <person name="Ebbesson L."/>
            <person name="Teles M."/>
            <person name="MacKenzie S."/>
            <person name="Amaro C."/>
        </authorList>
    </citation>
    <scope>NUCLEOTIDE SEQUENCE</scope>
</reference>
<proteinExistence type="predicted"/>
<sequence>MSCLNLSHLHNSHLYKKPLLAYDNCCSSTDNNEVTIQIN</sequence>
<evidence type="ECO:0000313" key="1">
    <source>
        <dbReference type="EMBL" id="JAH79874.1"/>
    </source>
</evidence>
<accession>A0A0E9VP18</accession>